<evidence type="ECO:0000313" key="2">
    <source>
        <dbReference type="Proteomes" id="UP000199403"/>
    </source>
</evidence>
<keyword evidence="2" id="KW-1185">Reference proteome</keyword>
<dbReference type="STRING" id="1416801.SAMN05192553_103200"/>
<dbReference type="RefSeq" id="WP_092173384.1">
    <property type="nucleotide sequence ID" value="NZ_FNZH01000003.1"/>
</dbReference>
<reference evidence="2" key="1">
    <citation type="submission" date="2016-10" db="EMBL/GenBank/DDBJ databases">
        <authorList>
            <person name="Varghese N."/>
            <person name="Submissions S."/>
        </authorList>
    </citation>
    <scope>NUCLEOTIDE SEQUENCE [LARGE SCALE GENOMIC DNA]</scope>
    <source>
        <strain evidence="2">IBRC-M 10761</strain>
    </source>
</reference>
<gene>
    <name evidence="1" type="ORF">SAMN05192553_103200</name>
</gene>
<dbReference type="Pfam" id="PF05258">
    <property type="entry name" value="DciA"/>
    <property type="match status" value="1"/>
</dbReference>
<accession>A0A1H6XTF2</accession>
<evidence type="ECO:0000313" key="1">
    <source>
        <dbReference type="EMBL" id="SEJ31456.1"/>
    </source>
</evidence>
<proteinExistence type="predicted"/>
<name>A0A1H6XTF2_9BACT</name>
<dbReference type="AlphaFoldDB" id="A0A1H6XTF2"/>
<protein>
    <recommendedName>
        <fullName evidence="3">DUF721 domain-containing protein</fullName>
    </recommendedName>
</protein>
<sequence>MKKYPSGNQRNNHTAPLKEVFEELLEAYRLKDTFSEKTVIQEWEQLMGKTVASRTQHLSIRQKVLYAKISSGPLKKEMMLNKSKILQLIESKYGKGVVNDVAFL</sequence>
<dbReference type="EMBL" id="FNZH01000003">
    <property type="protein sequence ID" value="SEJ31456.1"/>
    <property type="molecule type" value="Genomic_DNA"/>
</dbReference>
<dbReference type="OrthoDB" id="9796545at2"/>
<organism evidence="1 2">
    <name type="scientific">Cyclobacterium xiamenense</name>
    <dbReference type="NCBI Taxonomy" id="1297121"/>
    <lineage>
        <taxon>Bacteria</taxon>
        <taxon>Pseudomonadati</taxon>
        <taxon>Bacteroidota</taxon>
        <taxon>Cytophagia</taxon>
        <taxon>Cytophagales</taxon>
        <taxon>Cyclobacteriaceae</taxon>
        <taxon>Cyclobacterium</taxon>
    </lineage>
</organism>
<evidence type="ECO:0008006" key="3">
    <source>
        <dbReference type="Google" id="ProtNLM"/>
    </source>
</evidence>
<dbReference type="InterPro" id="IPR007922">
    <property type="entry name" value="DciA-like"/>
</dbReference>
<dbReference type="Proteomes" id="UP000199403">
    <property type="component" value="Unassembled WGS sequence"/>
</dbReference>